<feature type="compositionally biased region" description="Basic residues" evidence="1">
    <location>
        <begin position="1"/>
        <end position="10"/>
    </location>
</feature>
<comment type="caution">
    <text evidence="2">The sequence shown here is derived from an EMBL/GenBank/DDBJ whole genome shotgun (WGS) entry which is preliminary data.</text>
</comment>
<keyword evidence="3" id="KW-1185">Reference proteome</keyword>
<dbReference type="Proteomes" id="UP000187203">
    <property type="component" value="Unassembled WGS sequence"/>
</dbReference>
<protein>
    <submittedName>
        <fullName evidence="2">Uncharacterized protein</fullName>
    </submittedName>
</protein>
<sequence length="42" mass="4606">MGVAKKRPRGGNRQEINDPPTNCPKSNRSIVGLAGRHHCQPK</sequence>
<organism evidence="2 3">
    <name type="scientific">Corchorus olitorius</name>
    <dbReference type="NCBI Taxonomy" id="93759"/>
    <lineage>
        <taxon>Eukaryota</taxon>
        <taxon>Viridiplantae</taxon>
        <taxon>Streptophyta</taxon>
        <taxon>Embryophyta</taxon>
        <taxon>Tracheophyta</taxon>
        <taxon>Spermatophyta</taxon>
        <taxon>Magnoliopsida</taxon>
        <taxon>eudicotyledons</taxon>
        <taxon>Gunneridae</taxon>
        <taxon>Pentapetalae</taxon>
        <taxon>rosids</taxon>
        <taxon>malvids</taxon>
        <taxon>Malvales</taxon>
        <taxon>Malvaceae</taxon>
        <taxon>Grewioideae</taxon>
        <taxon>Apeibeae</taxon>
        <taxon>Corchorus</taxon>
    </lineage>
</organism>
<gene>
    <name evidence="2" type="ORF">COLO4_18148</name>
</gene>
<evidence type="ECO:0000313" key="3">
    <source>
        <dbReference type="Proteomes" id="UP000187203"/>
    </source>
</evidence>
<evidence type="ECO:0000256" key="1">
    <source>
        <dbReference type="SAM" id="MobiDB-lite"/>
    </source>
</evidence>
<dbReference type="AlphaFoldDB" id="A0A1R3JAA2"/>
<reference evidence="3" key="1">
    <citation type="submission" date="2013-09" db="EMBL/GenBank/DDBJ databases">
        <title>Corchorus olitorius genome sequencing.</title>
        <authorList>
            <person name="Alam M."/>
            <person name="Haque M.S."/>
            <person name="Islam M.S."/>
            <person name="Emdad E.M."/>
            <person name="Islam M.M."/>
            <person name="Ahmed B."/>
            <person name="Halim A."/>
            <person name="Hossen Q.M.M."/>
            <person name="Hossain M.Z."/>
            <person name="Ahmed R."/>
            <person name="Khan M.M."/>
            <person name="Islam R."/>
            <person name="Rashid M.M."/>
            <person name="Khan S.A."/>
            <person name="Rahman M.S."/>
            <person name="Alam M."/>
            <person name="Yahiya A.S."/>
            <person name="Khan M.S."/>
            <person name="Azam M.S."/>
            <person name="Haque T."/>
            <person name="Lashkar M.Z.H."/>
            <person name="Akhand A.I."/>
            <person name="Morshed G."/>
            <person name="Roy S."/>
            <person name="Uddin K.S."/>
            <person name="Rabeya T."/>
            <person name="Hossain A.S."/>
            <person name="Chowdhury A."/>
            <person name="Snigdha A.R."/>
            <person name="Mortoza M.S."/>
            <person name="Matin S.A."/>
            <person name="Hoque S.M.E."/>
            <person name="Islam M.K."/>
            <person name="Roy D.K."/>
            <person name="Haider R."/>
            <person name="Moosa M.M."/>
            <person name="Elias S.M."/>
            <person name="Hasan A.M."/>
            <person name="Jahan S."/>
            <person name="Shafiuddin M."/>
            <person name="Mahmood N."/>
            <person name="Shommy N.S."/>
        </authorList>
    </citation>
    <scope>NUCLEOTIDE SEQUENCE [LARGE SCALE GENOMIC DNA]</scope>
    <source>
        <strain evidence="3">cv. O-4</strain>
    </source>
</reference>
<feature type="region of interest" description="Disordered" evidence="1">
    <location>
        <begin position="1"/>
        <end position="42"/>
    </location>
</feature>
<proteinExistence type="predicted"/>
<feature type="compositionally biased region" description="Polar residues" evidence="1">
    <location>
        <begin position="19"/>
        <end position="29"/>
    </location>
</feature>
<name>A0A1R3JAA2_9ROSI</name>
<dbReference type="EMBL" id="AWUE01016430">
    <property type="protein sequence ID" value="OMO91727.1"/>
    <property type="molecule type" value="Genomic_DNA"/>
</dbReference>
<accession>A0A1R3JAA2</accession>
<evidence type="ECO:0000313" key="2">
    <source>
        <dbReference type="EMBL" id="OMO91727.1"/>
    </source>
</evidence>